<keyword evidence="5" id="KW-0539">Nucleus</keyword>
<organism evidence="9 10">
    <name type="scientific">Psilocybe cyanescens</name>
    <dbReference type="NCBI Taxonomy" id="93625"/>
    <lineage>
        <taxon>Eukaryota</taxon>
        <taxon>Fungi</taxon>
        <taxon>Dikarya</taxon>
        <taxon>Basidiomycota</taxon>
        <taxon>Agaricomycotina</taxon>
        <taxon>Agaricomycetes</taxon>
        <taxon>Agaricomycetidae</taxon>
        <taxon>Agaricales</taxon>
        <taxon>Agaricineae</taxon>
        <taxon>Strophariaceae</taxon>
        <taxon>Psilocybe</taxon>
    </lineage>
</organism>
<dbReference type="InParanoid" id="A0A409VLJ2"/>
<evidence type="ECO:0000256" key="6">
    <source>
        <dbReference type="SAM" id="MobiDB-lite"/>
    </source>
</evidence>
<dbReference type="Proteomes" id="UP000283269">
    <property type="component" value="Unassembled WGS sequence"/>
</dbReference>
<evidence type="ECO:0000259" key="8">
    <source>
        <dbReference type="PROSITE" id="PS51194"/>
    </source>
</evidence>
<dbReference type="InterPro" id="IPR038718">
    <property type="entry name" value="SNF2-like_sf"/>
</dbReference>
<feature type="region of interest" description="Disordered" evidence="6">
    <location>
        <begin position="1425"/>
        <end position="1447"/>
    </location>
</feature>
<feature type="compositionally biased region" description="Acidic residues" evidence="6">
    <location>
        <begin position="165"/>
        <end position="191"/>
    </location>
</feature>
<feature type="compositionally biased region" description="Basic and acidic residues" evidence="6">
    <location>
        <begin position="1508"/>
        <end position="1527"/>
    </location>
</feature>
<dbReference type="InterPro" id="IPR056616">
    <property type="entry name" value="Chromo_MIT1"/>
</dbReference>
<dbReference type="GO" id="GO:0016887">
    <property type="term" value="F:ATP hydrolysis activity"/>
    <property type="evidence" value="ECO:0007669"/>
    <property type="project" value="TreeGrafter"/>
</dbReference>
<dbReference type="Gene3D" id="2.40.50.40">
    <property type="match status" value="1"/>
</dbReference>
<evidence type="ECO:0000313" key="10">
    <source>
        <dbReference type="Proteomes" id="UP000283269"/>
    </source>
</evidence>
<evidence type="ECO:0000259" key="7">
    <source>
        <dbReference type="PROSITE" id="PS51192"/>
    </source>
</evidence>
<feature type="region of interest" description="Disordered" evidence="6">
    <location>
        <begin position="265"/>
        <end position="292"/>
    </location>
</feature>
<evidence type="ECO:0008006" key="11">
    <source>
        <dbReference type="Google" id="ProtNLM"/>
    </source>
</evidence>
<feature type="region of interest" description="Disordered" evidence="6">
    <location>
        <begin position="1462"/>
        <end position="1491"/>
    </location>
</feature>
<dbReference type="PANTHER" id="PTHR45623:SF17">
    <property type="entry name" value="CHROMODOMAIN-HELICASE-DNA-BINDING PROTEIN 3-RELATED"/>
    <property type="match status" value="1"/>
</dbReference>
<feature type="region of interest" description="Disordered" evidence="6">
    <location>
        <begin position="162"/>
        <end position="252"/>
    </location>
</feature>
<feature type="compositionally biased region" description="Low complexity" evidence="6">
    <location>
        <begin position="1472"/>
        <end position="1483"/>
    </location>
</feature>
<dbReference type="GO" id="GO:0003682">
    <property type="term" value="F:chromatin binding"/>
    <property type="evidence" value="ECO:0007669"/>
    <property type="project" value="TreeGrafter"/>
</dbReference>
<evidence type="ECO:0000256" key="4">
    <source>
        <dbReference type="ARBA" id="ARBA00022840"/>
    </source>
</evidence>
<feature type="compositionally biased region" description="Low complexity" evidence="6">
    <location>
        <begin position="15"/>
        <end position="30"/>
    </location>
</feature>
<dbReference type="GO" id="GO:0005634">
    <property type="term" value="C:nucleus"/>
    <property type="evidence" value="ECO:0007669"/>
    <property type="project" value="UniProtKB-SubCell"/>
</dbReference>
<keyword evidence="3" id="KW-0378">Hydrolase</keyword>
<gene>
    <name evidence="9" type="ORF">CVT25_005708</name>
</gene>
<name>A0A409VLJ2_PSICY</name>
<keyword evidence="2" id="KW-0547">Nucleotide-binding</keyword>
<dbReference type="SMART" id="SM00487">
    <property type="entry name" value="DEXDc"/>
    <property type="match status" value="1"/>
</dbReference>
<dbReference type="InterPro" id="IPR001650">
    <property type="entry name" value="Helicase_C-like"/>
</dbReference>
<dbReference type="InterPro" id="IPR027417">
    <property type="entry name" value="P-loop_NTPase"/>
</dbReference>
<dbReference type="GO" id="GO:0005524">
    <property type="term" value="F:ATP binding"/>
    <property type="evidence" value="ECO:0007669"/>
    <property type="project" value="UniProtKB-KW"/>
</dbReference>
<feature type="region of interest" description="Disordered" evidence="6">
    <location>
        <begin position="1508"/>
        <end position="1529"/>
    </location>
</feature>
<dbReference type="Gene3D" id="3.40.50.10810">
    <property type="entry name" value="Tandem AAA-ATPase domain"/>
    <property type="match status" value="1"/>
</dbReference>
<dbReference type="GO" id="GO:0140658">
    <property type="term" value="F:ATP-dependent chromatin remodeler activity"/>
    <property type="evidence" value="ECO:0007669"/>
    <property type="project" value="TreeGrafter"/>
</dbReference>
<feature type="domain" description="Helicase ATP-binding" evidence="7">
    <location>
        <begin position="869"/>
        <end position="1046"/>
    </location>
</feature>
<evidence type="ECO:0000256" key="3">
    <source>
        <dbReference type="ARBA" id="ARBA00022801"/>
    </source>
</evidence>
<dbReference type="Gene3D" id="3.40.50.300">
    <property type="entry name" value="P-loop containing nucleotide triphosphate hydrolases"/>
    <property type="match status" value="1"/>
</dbReference>
<dbReference type="FunCoup" id="A0A409VLJ2">
    <property type="interactions" value="14"/>
</dbReference>
<dbReference type="EMBL" id="NHYD01003976">
    <property type="protein sequence ID" value="PPQ67107.1"/>
    <property type="molecule type" value="Genomic_DNA"/>
</dbReference>
<evidence type="ECO:0000256" key="2">
    <source>
        <dbReference type="ARBA" id="ARBA00022741"/>
    </source>
</evidence>
<dbReference type="InterPro" id="IPR049730">
    <property type="entry name" value="SNF2/RAD54-like_C"/>
</dbReference>
<dbReference type="SMART" id="SM00490">
    <property type="entry name" value="HELICc"/>
    <property type="match status" value="1"/>
</dbReference>
<feature type="compositionally biased region" description="Basic residues" evidence="6">
    <location>
        <begin position="341"/>
        <end position="354"/>
    </location>
</feature>
<dbReference type="SUPFAM" id="SSF54160">
    <property type="entry name" value="Chromo domain-like"/>
    <property type="match status" value="1"/>
</dbReference>
<dbReference type="GO" id="GO:0000785">
    <property type="term" value="C:chromatin"/>
    <property type="evidence" value="ECO:0007669"/>
    <property type="project" value="TreeGrafter"/>
</dbReference>
<reference evidence="9 10" key="1">
    <citation type="journal article" date="2018" name="Evol. Lett.">
        <title>Horizontal gene cluster transfer increased hallucinogenic mushroom diversity.</title>
        <authorList>
            <person name="Reynolds H.T."/>
            <person name="Vijayakumar V."/>
            <person name="Gluck-Thaler E."/>
            <person name="Korotkin H.B."/>
            <person name="Matheny P.B."/>
            <person name="Slot J.C."/>
        </authorList>
    </citation>
    <scope>NUCLEOTIDE SEQUENCE [LARGE SCALE GENOMIC DNA]</scope>
    <source>
        <strain evidence="9 10">2631</strain>
    </source>
</reference>
<comment type="caution">
    <text evidence="9">The sequence shown here is derived from an EMBL/GenBank/DDBJ whole genome shotgun (WGS) entry which is preliminary data.</text>
</comment>
<dbReference type="Pfam" id="PF23615">
    <property type="entry name" value="Chromo_MIT1"/>
    <property type="match status" value="1"/>
</dbReference>
<dbReference type="Pfam" id="PF00176">
    <property type="entry name" value="SNF2-rel_dom"/>
    <property type="match status" value="1"/>
</dbReference>
<dbReference type="InterPro" id="IPR016197">
    <property type="entry name" value="Chromo-like_dom_sf"/>
</dbReference>
<dbReference type="PANTHER" id="PTHR45623">
    <property type="entry name" value="CHROMODOMAIN-HELICASE-DNA-BINDING PROTEIN 3-RELATED-RELATED"/>
    <property type="match status" value="1"/>
</dbReference>
<dbReference type="GO" id="GO:0003677">
    <property type="term" value="F:DNA binding"/>
    <property type="evidence" value="ECO:0007669"/>
    <property type="project" value="TreeGrafter"/>
</dbReference>
<comment type="subcellular location">
    <subcellularLocation>
        <location evidence="1">Nucleus</location>
    </subcellularLocation>
</comment>
<dbReference type="OrthoDB" id="5857104at2759"/>
<sequence>MSDSSRVSRREASRSDSLSPSKLPKVVLKPPTTPIPSNPKPSRNRFFVAPPRLPSAQKRQYKHINETVLNIDSRTRVDEVIGEYLVGDTLYYYARYDGGIAYKFPSDLFQEEYPELVEAYQRKKSSSDLAPFNPSAHYVHPNSRPVPKIKLVLNGGSTSKVAQYDDYEVVPDSEGEDETEETTEKSDDEDYREMNPRIRPARNTRSGDKKELPFSPRKSRSRRILPILESESDTADRSGDEILPSVRRSTRTRKAAEIHLDFEDDDDEYNDTKDRTSKSNGNARPKKRVKSAQPMYGHFRNIDTLDQDPFSDDEDNEALRRHRSICEKCHLAPAHSLLAAFKKRSKRKGKKRRRSTDDEFEQSESEQTFIDLGGWVQCLKCPVSAHWKCLASTQRDEVLKAVRAKDRQEWEANCPDEMSSTLPKKRSQLDIEQTTEFICGTCMRGGICMGCMETAIFPDPSRLDPSTTTQKNGDKDIIMLDGTSHNKETSIVHSLARELVFRCFTCKRLSHYQHLPKPAILGENPTIPEVAEHYQSKSWLCADCSSYKYSLDKIIAWRLYPANAVEPSLKQNEPVNYKAMLPREYLVKWSGKSYRRLQWVPHMWLVATNPSKLKNFISGGTKIELLQNPVDEGEDAMEVDTREATALFESGSQSRSSSVKLADKAVVSATSPLPDAEKRIPSSWKKVDRVLDVVLWRPNIMKTKKQLRRNGRKIKVIAVSSGEDDSEIDDEGKRISRLVSETGEQPPSDLTETMEEWKEHDALQISDIDKVAWTFIKWGDLGYDEATWDAPPRLGEKGYDAFKIAFKRFIDSQSVIVPKHTKKYWETFDKREPDGYGRYWLHNAADLDLGQETHLKLMPFQVDGFNWLGSNWWNHQHCILADEMGLGKTVQIVSFLGHIAKIKEAFPALVVVPNSTITNWVREFERWAPKLRVVPFYGEKISRDILKQYELYHNNSSPEDTKAKFHVLITTYEALVNGKDFTPVFKNQPRWEVLVVDEGQRLKSDSSLLFKKLNELNSIHRIIMTGTPLNNNMRELFNLMNFLDPVEWKDLESLEKQHETLNEDLVKQLHQRLRPYFLRRIKSEVLDLPPKNEVIVPVSMAPLQKEIYRSILSHNSSLISGLTQPSAGPGSVQKGRINNILMQLRKCLQHPYLYDEGIEPRDLSPQETHDKLIDGSGKLRFLKALLPKLKDNGHRVLLFSQFVIGLNVVEDFLQGEGYKFLRLDGNTKGSERQKAMDEFNKPNSDYFIFLLTTRAGGVGINLFTADTVIIFDPDFNPHQDLQAIARAYRFGQKKTCLVFKLMVKDSAEERIMQIGKKKLVLDHLIVQKINDDEDNGGEDVQSILTYGAQALFESEGSSRDITYTDHDIDKLLEKTEREAVKEAPKASGGLTFAFAKVWAAEKDTLEDIAEEDQTDSWAQTLEKINKNREKEQEKEITQSGRGARRRAADIAKNKIQVGAGGSQLFSDKVKRSPGGSDGSAYSGSDHHSEVDSDIDNEIMDEDFKMNIDSVRHRSKPKSEPQSDDGHSDCGLCKQRHGVGECHMVDRSENLAEYREMLILHGDDETWEDRCAAIQAIDEILYQRGHLSLIAGQPLHLIPPYSIPLATQTCLPLPGGSNTQNGSSSTSNNPNIQDLQVAESFKQASVQKEHTRKKSKKPLVSFCSLCGLTNHLLKDCSVILAGSKSISAHILKLEARLASEPSLQNTIDIMRNLLKKAEAREIGDR</sequence>
<protein>
    <recommendedName>
        <fullName evidence="11">Chromatin remodeling factor mit1</fullName>
    </recommendedName>
</protein>
<accession>A0A409VLJ2</accession>
<dbReference type="GO" id="GO:0042393">
    <property type="term" value="F:histone binding"/>
    <property type="evidence" value="ECO:0007669"/>
    <property type="project" value="TreeGrafter"/>
</dbReference>
<dbReference type="STRING" id="93625.A0A409VLJ2"/>
<dbReference type="InterPro" id="IPR000330">
    <property type="entry name" value="SNF2_N"/>
</dbReference>
<dbReference type="PROSITE" id="PS51192">
    <property type="entry name" value="HELICASE_ATP_BIND_1"/>
    <property type="match status" value="1"/>
</dbReference>
<evidence type="ECO:0000256" key="5">
    <source>
        <dbReference type="ARBA" id="ARBA00023242"/>
    </source>
</evidence>
<dbReference type="SUPFAM" id="SSF52540">
    <property type="entry name" value="P-loop containing nucleoside triphosphate hydrolases"/>
    <property type="match status" value="2"/>
</dbReference>
<dbReference type="InterPro" id="IPR014001">
    <property type="entry name" value="Helicase_ATP-bd"/>
</dbReference>
<feature type="compositionally biased region" description="Basic and acidic residues" evidence="6">
    <location>
        <begin position="1425"/>
        <end position="1436"/>
    </location>
</feature>
<dbReference type="PROSITE" id="PS51194">
    <property type="entry name" value="HELICASE_CTER"/>
    <property type="match status" value="1"/>
</dbReference>
<feature type="region of interest" description="Disordered" evidence="6">
    <location>
        <begin position="340"/>
        <end position="363"/>
    </location>
</feature>
<evidence type="ECO:0000313" key="9">
    <source>
        <dbReference type="EMBL" id="PPQ67107.1"/>
    </source>
</evidence>
<keyword evidence="4" id="KW-0067">ATP-binding</keyword>
<evidence type="ECO:0000256" key="1">
    <source>
        <dbReference type="ARBA" id="ARBA00004123"/>
    </source>
</evidence>
<feature type="compositionally biased region" description="Basic and acidic residues" evidence="6">
    <location>
        <begin position="1"/>
        <end position="14"/>
    </location>
</feature>
<proteinExistence type="predicted"/>
<feature type="region of interest" description="Disordered" evidence="6">
    <location>
        <begin position="1"/>
        <end position="47"/>
    </location>
</feature>
<feature type="domain" description="Helicase C-terminal" evidence="8">
    <location>
        <begin position="1181"/>
        <end position="1333"/>
    </location>
</feature>
<dbReference type="Pfam" id="PF00271">
    <property type="entry name" value="Helicase_C"/>
    <property type="match status" value="1"/>
</dbReference>
<keyword evidence="10" id="KW-1185">Reference proteome</keyword>
<dbReference type="CDD" id="cd18793">
    <property type="entry name" value="SF2_C_SNF"/>
    <property type="match status" value="1"/>
</dbReference>